<name>A0A915L1I9_ROMCU</name>
<evidence type="ECO:0000313" key="1">
    <source>
        <dbReference type="Proteomes" id="UP000887565"/>
    </source>
</evidence>
<sequence>MDRSMTSSDAQGVAKNIVFKEKQSFSLFRDRLFIFASSHFSKAIKLRRYYYICKRTQHFEVNQHE</sequence>
<dbReference type="WBParaSite" id="nRc.2.0.1.t44580-RA">
    <property type="protein sequence ID" value="nRc.2.0.1.t44580-RA"/>
    <property type="gene ID" value="nRc.2.0.1.g44580"/>
</dbReference>
<evidence type="ECO:0000313" key="2">
    <source>
        <dbReference type="WBParaSite" id="nRc.2.0.1.t44580-RA"/>
    </source>
</evidence>
<dbReference type="AlphaFoldDB" id="A0A915L1I9"/>
<keyword evidence="1" id="KW-1185">Reference proteome</keyword>
<organism evidence="1 2">
    <name type="scientific">Romanomermis culicivorax</name>
    <name type="common">Nematode worm</name>
    <dbReference type="NCBI Taxonomy" id="13658"/>
    <lineage>
        <taxon>Eukaryota</taxon>
        <taxon>Metazoa</taxon>
        <taxon>Ecdysozoa</taxon>
        <taxon>Nematoda</taxon>
        <taxon>Enoplea</taxon>
        <taxon>Dorylaimia</taxon>
        <taxon>Mermithida</taxon>
        <taxon>Mermithoidea</taxon>
        <taxon>Mermithidae</taxon>
        <taxon>Romanomermis</taxon>
    </lineage>
</organism>
<dbReference type="Proteomes" id="UP000887565">
    <property type="component" value="Unplaced"/>
</dbReference>
<proteinExistence type="predicted"/>
<protein>
    <submittedName>
        <fullName evidence="2">Uncharacterized protein</fullName>
    </submittedName>
</protein>
<accession>A0A915L1I9</accession>
<reference evidence="2" key="1">
    <citation type="submission" date="2022-11" db="UniProtKB">
        <authorList>
            <consortium name="WormBaseParasite"/>
        </authorList>
    </citation>
    <scope>IDENTIFICATION</scope>
</reference>